<feature type="compositionally biased region" description="Polar residues" evidence="1">
    <location>
        <begin position="217"/>
        <end position="242"/>
    </location>
</feature>
<evidence type="ECO:0000256" key="1">
    <source>
        <dbReference type="SAM" id="MobiDB-lite"/>
    </source>
</evidence>
<dbReference type="AlphaFoldDB" id="A0A6J8DGN7"/>
<dbReference type="InterPro" id="IPR046345">
    <property type="entry name" value="TraB_PrgY-like"/>
</dbReference>
<protein>
    <submittedName>
        <fullName evidence="3">TraB domain-containing protein</fullName>
    </submittedName>
</protein>
<dbReference type="InterPro" id="IPR002816">
    <property type="entry name" value="TraB/PrgY/GumN_fam"/>
</dbReference>
<reference evidence="3 4" key="1">
    <citation type="submission" date="2020-06" db="EMBL/GenBank/DDBJ databases">
        <authorList>
            <person name="Li R."/>
            <person name="Bekaert M."/>
        </authorList>
    </citation>
    <scope>NUCLEOTIDE SEQUENCE [LARGE SCALE GENOMIC DNA]</scope>
    <source>
        <strain evidence="4">wild</strain>
    </source>
</reference>
<proteinExistence type="predicted"/>
<feature type="domain" description="Mutator-like transposase" evidence="2">
    <location>
        <begin position="46"/>
        <end position="189"/>
    </location>
</feature>
<dbReference type="OrthoDB" id="48306at2759"/>
<sequence length="584" mass="66216">MAEKRRMHSKKGKFTWKKRKVEDDIPVKTSTFETQTDSDFILWNEGRRIVELGYLAEQLSCKKCKKSTLNLLDCLAEVRYGFGSVLKIKCHQCKPVHCVYTGKQHRDENKENKGFGIWDINTKSALAMIHTGIGPEQVGYFFLTMNVPSETVKARKKREREIGLTKEKKAADTCKQGIDEELQITRRTQPEVYVMEEDLERKRGDMTENEGIVNGSGDHSVNDSQPSGIDSLTDSTVITESTVIIEGPDVSDDEGNYDYSDDFEDDDGEDGSNDGEETDIEDNLEIQFTVCQKADPDLPSTVSVLDTGWGSKVYLIGTAHFSEESQNDVSKVIQRVQPNVVMMKKLYWKKLKTLTSKIRLSIQQSGLVQGVMHLLLLSMSAHLTKELGMAPGGEFRRAFNEAKLIPGCRLYLGDRPIQITLKRALASLSVWQKLRLAWYLITSKDPISKEEVEKCKQKDLLEQMLKEMTGEFPALSEVFVTERDVFLTHSLKNASLPLRSTEEPHELQPTTVVGVVGIGHMPGIIQNWPKEKHDLREITSIPKGSVIGKLFVWSFRLTFLGILSYGCYKVYKWTFPYLYLSLSK</sequence>
<dbReference type="CDD" id="cd14726">
    <property type="entry name" value="TraB_PrgY-like"/>
    <property type="match status" value="1"/>
</dbReference>
<dbReference type="Pfam" id="PF01963">
    <property type="entry name" value="TraB_PrgY_gumN"/>
    <property type="match status" value="1"/>
</dbReference>
<dbReference type="Pfam" id="PF20700">
    <property type="entry name" value="Mutator"/>
    <property type="match status" value="1"/>
</dbReference>
<feature type="region of interest" description="Disordered" evidence="1">
    <location>
        <begin position="201"/>
        <end position="278"/>
    </location>
</feature>
<name>A0A6J8DGN7_MYTCO</name>
<organism evidence="3 4">
    <name type="scientific">Mytilus coruscus</name>
    <name type="common">Sea mussel</name>
    <dbReference type="NCBI Taxonomy" id="42192"/>
    <lineage>
        <taxon>Eukaryota</taxon>
        <taxon>Metazoa</taxon>
        <taxon>Spiralia</taxon>
        <taxon>Lophotrochozoa</taxon>
        <taxon>Mollusca</taxon>
        <taxon>Bivalvia</taxon>
        <taxon>Autobranchia</taxon>
        <taxon>Pteriomorphia</taxon>
        <taxon>Mytilida</taxon>
        <taxon>Mytiloidea</taxon>
        <taxon>Mytilidae</taxon>
        <taxon>Mytilinae</taxon>
        <taxon>Mytilus</taxon>
    </lineage>
</organism>
<dbReference type="InterPro" id="IPR049012">
    <property type="entry name" value="Mutator_transp_dom"/>
</dbReference>
<dbReference type="PANTHER" id="PTHR21530:SF7">
    <property type="entry name" value="TRAB DOMAIN-CONTAINING PROTEIN"/>
    <property type="match status" value="1"/>
</dbReference>
<evidence type="ECO:0000313" key="4">
    <source>
        <dbReference type="Proteomes" id="UP000507470"/>
    </source>
</evidence>
<gene>
    <name evidence="3" type="ORF">MCOR_41246</name>
</gene>
<dbReference type="PANTHER" id="PTHR21530">
    <property type="entry name" value="PHEROMONE SHUTDOWN PROTEIN"/>
    <property type="match status" value="1"/>
</dbReference>
<accession>A0A6J8DGN7</accession>
<evidence type="ECO:0000313" key="3">
    <source>
        <dbReference type="EMBL" id="CAC5407808.1"/>
    </source>
</evidence>
<feature type="compositionally biased region" description="Acidic residues" evidence="1">
    <location>
        <begin position="249"/>
        <end position="278"/>
    </location>
</feature>
<dbReference type="Proteomes" id="UP000507470">
    <property type="component" value="Unassembled WGS sequence"/>
</dbReference>
<dbReference type="EMBL" id="CACVKT020007423">
    <property type="protein sequence ID" value="CAC5407808.1"/>
    <property type="molecule type" value="Genomic_DNA"/>
</dbReference>
<keyword evidence="4" id="KW-1185">Reference proteome</keyword>
<evidence type="ECO:0000259" key="2">
    <source>
        <dbReference type="Pfam" id="PF20700"/>
    </source>
</evidence>